<evidence type="ECO:0000259" key="3">
    <source>
        <dbReference type="Pfam" id="PF06722"/>
    </source>
</evidence>
<evidence type="ECO:0000259" key="2">
    <source>
        <dbReference type="Pfam" id="PF03033"/>
    </source>
</evidence>
<dbReference type="Pfam" id="PF06722">
    <property type="entry name" value="EryCIII-like_C"/>
    <property type="match status" value="1"/>
</dbReference>
<keyword evidence="1" id="KW-0808">Transferase</keyword>
<dbReference type="InterPro" id="IPR004276">
    <property type="entry name" value="GlycoTrans_28_N"/>
</dbReference>
<gene>
    <name evidence="4" type="ORF">ABT322_17655</name>
</gene>
<sequence length="415" mass="44316">MRVLIVTVGTWGDVAPYLGLGLRLKAAGHEVALATHQRFAQAVVTQGLHHRPLPADPWQEMRSPDGRRLARAATAPLKLGRALRHFRSFLPRLTDGMLEAARQGADVLLASSLADPLCGPVAEALRVPCLGAYLQPTAPTGAFAPLALSGCRSLGPRGNLLAAHALRSLTSHAFAPAVTRLRRQLDLPRRHRGATGRAPRSRVIYHGFSPAVVPPPPDWPADLRVCGYWWPPRPTGWRPDSRIVDFLRAGPAPVFISFGSFAGTDATALSALVAKALRTADLRGIVQSGWSGLYVEGDDILTVSEVPHDWILPRSAAVVHHAGAGTTAAGLRAGVPAVPVPGQLDQYFWATRLVAMGSAPAYVPHRRLTASLLADALRHAVDDPSFRARSARIAARLATEDGAAPVLTALTRLCR</sequence>
<reference evidence="4 5" key="1">
    <citation type="submission" date="2024-06" db="EMBL/GenBank/DDBJ databases">
        <title>The Natural Products Discovery Center: Release of the First 8490 Sequenced Strains for Exploring Actinobacteria Biosynthetic Diversity.</title>
        <authorList>
            <person name="Kalkreuter E."/>
            <person name="Kautsar S.A."/>
            <person name="Yang D."/>
            <person name="Bader C.D."/>
            <person name="Teijaro C.N."/>
            <person name="Fluegel L."/>
            <person name="Davis C.M."/>
            <person name="Simpson J.R."/>
            <person name="Lauterbach L."/>
            <person name="Steele A.D."/>
            <person name="Gui C."/>
            <person name="Meng S."/>
            <person name="Li G."/>
            <person name="Viehrig K."/>
            <person name="Ye F."/>
            <person name="Su P."/>
            <person name="Kiefer A.F."/>
            <person name="Nichols A."/>
            <person name="Cepeda A.J."/>
            <person name="Yan W."/>
            <person name="Fan B."/>
            <person name="Jiang Y."/>
            <person name="Adhikari A."/>
            <person name="Zheng C.-J."/>
            <person name="Schuster L."/>
            <person name="Cowan T.M."/>
            <person name="Smanski M.J."/>
            <person name="Chevrette M.G."/>
            <person name="De Carvalho L.P.S."/>
            <person name="Shen B."/>
        </authorList>
    </citation>
    <scope>NUCLEOTIDE SEQUENCE [LARGE SCALE GENOMIC DNA]</scope>
    <source>
        <strain evidence="4 5">NPDC000632</strain>
    </source>
</reference>
<keyword evidence="5" id="KW-1185">Reference proteome</keyword>
<dbReference type="RefSeq" id="WP_350716137.1">
    <property type="nucleotide sequence ID" value="NZ_JBEPCO010000004.1"/>
</dbReference>
<dbReference type="Gene3D" id="3.40.50.2000">
    <property type="entry name" value="Glycogen Phosphorylase B"/>
    <property type="match status" value="2"/>
</dbReference>
<dbReference type="InterPro" id="IPR010610">
    <property type="entry name" value="EryCIII-like_C"/>
</dbReference>
<dbReference type="InterPro" id="IPR002213">
    <property type="entry name" value="UDP_glucos_trans"/>
</dbReference>
<name>A0ABV1VHV8_9ACTN</name>
<dbReference type="EMBL" id="JBEPCV010000016">
    <property type="protein sequence ID" value="MER6905570.1"/>
    <property type="molecule type" value="Genomic_DNA"/>
</dbReference>
<organism evidence="4 5">
    <name type="scientific">Streptomyces flaveolus</name>
    <dbReference type="NCBI Taxonomy" id="67297"/>
    <lineage>
        <taxon>Bacteria</taxon>
        <taxon>Bacillati</taxon>
        <taxon>Actinomycetota</taxon>
        <taxon>Actinomycetes</taxon>
        <taxon>Kitasatosporales</taxon>
        <taxon>Streptomycetaceae</taxon>
        <taxon>Streptomyces</taxon>
    </lineage>
</organism>
<dbReference type="Pfam" id="PF03033">
    <property type="entry name" value="Glyco_transf_28"/>
    <property type="match status" value="1"/>
</dbReference>
<feature type="domain" description="Erythromycin biosynthesis protein CIII-like C-terminal" evidence="3">
    <location>
        <begin position="298"/>
        <end position="406"/>
    </location>
</feature>
<dbReference type="CDD" id="cd03784">
    <property type="entry name" value="GT1_Gtf-like"/>
    <property type="match status" value="1"/>
</dbReference>
<proteinExistence type="predicted"/>
<accession>A0ABV1VHV8</accession>
<dbReference type="InterPro" id="IPR050426">
    <property type="entry name" value="Glycosyltransferase_28"/>
</dbReference>
<evidence type="ECO:0000313" key="5">
    <source>
        <dbReference type="Proteomes" id="UP001490330"/>
    </source>
</evidence>
<protein>
    <submittedName>
        <fullName evidence="4">Glycosyltransferase</fullName>
    </submittedName>
</protein>
<evidence type="ECO:0000256" key="1">
    <source>
        <dbReference type="ARBA" id="ARBA00022679"/>
    </source>
</evidence>
<feature type="domain" description="Glycosyltransferase family 28 N-terminal" evidence="2">
    <location>
        <begin position="3"/>
        <end position="112"/>
    </location>
</feature>
<dbReference type="Proteomes" id="UP001490330">
    <property type="component" value="Unassembled WGS sequence"/>
</dbReference>
<comment type="caution">
    <text evidence="4">The sequence shown here is derived from an EMBL/GenBank/DDBJ whole genome shotgun (WGS) entry which is preliminary data.</text>
</comment>
<dbReference type="PANTHER" id="PTHR48050:SF13">
    <property type="entry name" value="STEROL 3-BETA-GLUCOSYLTRANSFERASE UGT80A2"/>
    <property type="match status" value="1"/>
</dbReference>
<evidence type="ECO:0000313" key="4">
    <source>
        <dbReference type="EMBL" id="MER6905570.1"/>
    </source>
</evidence>
<dbReference type="SUPFAM" id="SSF53756">
    <property type="entry name" value="UDP-Glycosyltransferase/glycogen phosphorylase"/>
    <property type="match status" value="1"/>
</dbReference>
<dbReference type="PANTHER" id="PTHR48050">
    <property type="entry name" value="STEROL 3-BETA-GLUCOSYLTRANSFERASE"/>
    <property type="match status" value="1"/>
</dbReference>